<feature type="transmembrane region" description="Helical" evidence="1">
    <location>
        <begin position="163"/>
        <end position="183"/>
    </location>
</feature>
<reference evidence="2 3" key="1">
    <citation type="submission" date="2021-02" db="EMBL/GenBank/DDBJ databases">
        <title>Safari Cat Assemblies.</title>
        <authorList>
            <person name="Bredemeyer K.R."/>
            <person name="Murphy W.J."/>
        </authorList>
    </citation>
    <scope>NUCLEOTIDE SEQUENCE [LARGE SCALE GENOMIC DNA]</scope>
</reference>
<evidence type="ECO:0000313" key="3">
    <source>
        <dbReference type="Proteomes" id="UP000823872"/>
    </source>
</evidence>
<evidence type="ECO:0008006" key="4">
    <source>
        <dbReference type="Google" id="ProtNLM"/>
    </source>
</evidence>
<evidence type="ECO:0000313" key="2">
    <source>
        <dbReference type="Ensembl" id="ENSFCTP00005001136.1"/>
    </source>
</evidence>
<evidence type="ECO:0000256" key="1">
    <source>
        <dbReference type="SAM" id="Phobius"/>
    </source>
</evidence>
<accession>A0ABI7VSG6</accession>
<keyword evidence="3" id="KW-1185">Reference proteome</keyword>
<feature type="transmembrane region" description="Helical" evidence="1">
    <location>
        <begin position="123"/>
        <end position="143"/>
    </location>
</feature>
<dbReference type="GeneTree" id="ENSGT01150000287142"/>
<organism evidence="2 3">
    <name type="scientific">Felis catus</name>
    <name type="common">Cat</name>
    <name type="synonym">Felis silvestris catus</name>
    <dbReference type="NCBI Taxonomy" id="9685"/>
    <lineage>
        <taxon>Eukaryota</taxon>
        <taxon>Metazoa</taxon>
        <taxon>Chordata</taxon>
        <taxon>Craniata</taxon>
        <taxon>Vertebrata</taxon>
        <taxon>Euteleostomi</taxon>
        <taxon>Mammalia</taxon>
        <taxon>Eutheria</taxon>
        <taxon>Laurasiatheria</taxon>
        <taxon>Carnivora</taxon>
        <taxon>Feliformia</taxon>
        <taxon>Felidae</taxon>
        <taxon>Felinae</taxon>
        <taxon>Felis</taxon>
    </lineage>
</organism>
<protein>
    <recommendedName>
        <fullName evidence="4">Vomeronasal type-1 receptor</fullName>
    </recommendedName>
</protein>
<name>A0ABI7VSG6_FELCA</name>
<reference evidence="2" key="3">
    <citation type="submission" date="2025-09" db="UniProtKB">
        <authorList>
            <consortium name="Ensembl"/>
        </authorList>
    </citation>
    <scope>IDENTIFICATION</scope>
    <source>
        <strain evidence="2">breed Abyssinian</strain>
    </source>
</reference>
<keyword evidence="1" id="KW-1133">Transmembrane helix</keyword>
<feature type="transmembrane region" description="Helical" evidence="1">
    <location>
        <begin position="6"/>
        <end position="24"/>
    </location>
</feature>
<proteinExistence type="predicted"/>
<keyword evidence="1" id="KW-0472">Membrane</keyword>
<reference evidence="2" key="2">
    <citation type="submission" date="2025-08" db="UniProtKB">
        <authorList>
            <consortium name="Ensembl"/>
        </authorList>
    </citation>
    <scope>IDENTIFICATION</scope>
    <source>
        <strain evidence="2">breed Abyssinian</strain>
    </source>
</reference>
<dbReference type="Ensembl" id="ENSFCTT00005002110.1">
    <property type="protein sequence ID" value="ENSFCTP00005001136.1"/>
    <property type="gene ID" value="ENSFCTG00005000801.1"/>
</dbReference>
<dbReference type="Proteomes" id="UP000823872">
    <property type="component" value="Chromosome X"/>
</dbReference>
<keyword evidence="1" id="KW-0812">Transmembrane</keyword>
<sequence>MLLGAIVNGISFFICLSVASLLVYKNATDFCTLILYPATLLNSCISSSRLLVESIGFSMYNIMSSAKSESLTSSLPILMPLISFCCLIADARTSSTMLNSSGESGHPCRVPDLREKALSFSPLRMMLAVGFSYMAFMIFKYVPSIPTFSRVFIKKGCWILSKAFSASIDRIIWIIWFFSFFLLM</sequence>